<feature type="signal peptide" evidence="4">
    <location>
        <begin position="1"/>
        <end position="26"/>
    </location>
</feature>
<dbReference type="EnsemblMetazoa" id="RPRC005202-RA">
    <property type="protein sequence ID" value="RPRC005202-PA"/>
    <property type="gene ID" value="RPRC005202"/>
</dbReference>
<organism evidence="5 6">
    <name type="scientific">Rhodnius prolixus</name>
    <name type="common">Triatomid bug</name>
    <dbReference type="NCBI Taxonomy" id="13249"/>
    <lineage>
        <taxon>Eukaryota</taxon>
        <taxon>Metazoa</taxon>
        <taxon>Ecdysozoa</taxon>
        <taxon>Arthropoda</taxon>
        <taxon>Hexapoda</taxon>
        <taxon>Insecta</taxon>
        <taxon>Pterygota</taxon>
        <taxon>Neoptera</taxon>
        <taxon>Paraneoptera</taxon>
        <taxon>Hemiptera</taxon>
        <taxon>Heteroptera</taxon>
        <taxon>Panheteroptera</taxon>
        <taxon>Cimicomorpha</taxon>
        <taxon>Reduviidae</taxon>
        <taxon>Triatominae</taxon>
        <taxon>Rhodnius</taxon>
    </lineage>
</organism>
<accession>T1HMC8</accession>
<dbReference type="PRINTS" id="PR01415">
    <property type="entry name" value="ANKYRIN"/>
</dbReference>
<protein>
    <submittedName>
        <fullName evidence="5">ANK_REP_REGION domain-containing protein</fullName>
    </submittedName>
</protein>
<dbReference type="AlphaFoldDB" id="T1HMC8"/>
<proteinExistence type="predicted"/>
<dbReference type="Gene3D" id="1.25.40.20">
    <property type="entry name" value="Ankyrin repeat-containing domain"/>
    <property type="match status" value="1"/>
</dbReference>
<feature type="chain" id="PRO_5044005475" evidence="4">
    <location>
        <begin position="27"/>
        <end position="247"/>
    </location>
</feature>
<evidence type="ECO:0000313" key="6">
    <source>
        <dbReference type="Proteomes" id="UP000015103"/>
    </source>
</evidence>
<feature type="region of interest" description="Disordered" evidence="3">
    <location>
        <begin position="33"/>
        <end position="52"/>
    </location>
</feature>
<dbReference type="PANTHER" id="PTHR24189">
    <property type="entry name" value="MYOTROPHIN"/>
    <property type="match status" value="1"/>
</dbReference>
<dbReference type="Proteomes" id="UP000015103">
    <property type="component" value="Unassembled WGS sequence"/>
</dbReference>
<name>T1HMC8_RHOPR</name>
<evidence type="ECO:0000313" key="5">
    <source>
        <dbReference type="EnsemblMetazoa" id="RPRC005202-PA"/>
    </source>
</evidence>
<dbReference type="STRING" id="13249.T1HMC8"/>
<sequence length="247" mass="27802">MKPKHANLTATFHVLCFCLCLDKVKREIREAKYASGKMSGEEEDEEHNLDDLSERTLMSKSSDRYQVSGWDNDDDGIEQENQPHDSPAKEILWACEHGEMTVVQKLLERDITLLEVTDNDGYTPLHRACYNGHSELVKFLLLNGAKHDKETVDKWQPLHSASRWNQLDCAALLISHGADINAKSKGGITALHLAAGHVEAKNLLEMLLTNLELKTDLKDESGDTSYDIARRCGPNEKLFEAVEPCFL</sequence>
<dbReference type="Pfam" id="PF12796">
    <property type="entry name" value="Ank_2"/>
    <property type="match status" value="1"/>
</dbReference>
<keyword evidence="6" id="KW-1185">Reference proteome</keyword>
<dbReference type="PROSITE" id="PS50297">
    <property type="entry name" value="ANK_REP_REGION"/>
    <property type="match status" value="2"/>
</dbReference>
<reference evidence="5" key="1">
    <citation type="submission" date="2015-05" db="UniProtKB">
        <authorList>
            <consortium name="EnsemblMetazoa"/>
        </authorList>
    </citation>
    <scope>IDENTIFICATION</scope>
</reference>
<dbReference type="RefSeq" id="XP_073984906.1">
    <property type="nucleotide sequence ID" value="XM_074128805.1"/>
</dbReference>
<dbReference type="HOGENOM" id="CLU_000134_19_0_1"/>
<dbReference type="InterPro" id="IPR050745">
    <property type="entry name" value="Multifunctional_regulatory"/>
</dbReference>
<keyword evidence="4" id="KW-0732">Signal</keyword>
<dbReference type="PANTHER" id="PTHR24189:SF73">
    <property type="entry name" value="ANKYRIN REPEAT AND SOCS BOX-CONTAINING 15B"/>
    <property type="match status" value="1"/>
</dbReference>
<dbReference type="SMART" id="SM00248">
    <property type="entry name" value="ANK"/>
    <property type="match status" value="3"/>
</dbReference>
<dbReference type="GeneID" id="141454503"/>
<dbReference type="EMBL" id="ACPB03001263">
    <property type="status" value="NOT_ANNOTATED_CDS"/>
    <property type="molecule type" value="Genomic_DNA"/>
</dbReference>
<feature type="region of interest" description="Disordered" evidence="3">
    <location>
        <begin position="61"/>
        <end position="84"/>
    </location>
</feature>
<dbReference type="OMA" id="NRYVKPD"/>
<keyword evidence="2" id="KW-0040">ANK repeat</keyword>
<evidence type="ECO:0000256" key="3">
    <source>
        <dbReference type="SAM" id="MobiDB-lite"/>
    </source>
</evidence>
<keyword evidence="1" id="KW-0677">Repeat</keyword>
<dbReference type="PROSITE" id="PS50088">
    <property type="entry name" value="ANK_REPEAT"/>
    <property type="match status" value="2"/>
</dbReference>
<dbReference type="VEuPathDB" id="VectorBase:RPRC005202"/>
<evidence type="ECO:0000256" key="2">
    <source>
        <dbReference type="ARBA" id="ARBA00023043"/>
    </source>
</evidence>
<dbReference type="InterPro" id="IPR036770">
    <property type="entry name" value="Ankyrin_rpt-contain_sf"/>
</dbReference>
<evidence type="ECO:0000256" key="4">
    <source>
        <dbReference type="SAM" id="SignalP"/>
    </source>
</evidence>
<dbReference type="eggNOG" id="KOG0512">
    <property type="taxonomic scope" value="Eukaryota"/>
</dbReference>
<dbReference type="InParanoid" id="T1HMC8"/>
<dbReference type="SUPFAM" id="SSF48403">
    <property type="entry name" value="Ankyrin repeat"/>
    <property type="match status" value="1"/>
</dbReference>
<evidence type="ECO:0000256" key="1">
    <source>
        <dbReference type="ARBA" id="ARBA00022737"/>
    </source>
</evidence>
<dbReference type="InterPro" id="IPR002110">
    <property type="entry name" value="Ankyrin_rpt"/>
</dbReference>